<accession>A0ABP1PU64</accession>
<evidence type="ECO:0000313" key="2">
    <source>
        <dbReference type="Proteomes" id="UP001642540"/>
    </source>
</evidence>
<reference evidence="1 2" key="1">
    <citation type="submission" date="2024-08" db="EMBL/GenBank/DDBJ databases">
        <authorList>
            <person name="Cucini C."/>
            <person name="Frati F."/>
        </authorList>
    </citation>
    <scope>NUCLEOTIDE SEQUENCE [LARGE SCALE GENOMIC DNA]</scope>
</reference>
<dbReference type="EMBL" id="CAXLJM020000008">
    <property type="protein sequence ID" value="CAL8075469.1"/>
    <property type="molecule type" value="Genomic_DNA"/>
</dbReference>
<gene>
    <name evidence="1" type="ORF">ODALV1_LOCUS3185</name>
</gene>
<organism evidence="1 2">
    <name type="scientific">Orchesella dallaii</name>
    <dbReference type="NCBI Taxonomy" id="48710"/>
    <lineage>
        <taxon>Eukaryota</taxon>
        <taxon>Metazoa</taxon>
        <taxon>Ecdysozoa</taxon>
        <taxon>Arthropoda</taxon>
        <taxon>Hexapoda</taxon>
        <taxon>Collembola</taxon>
        <taxon>Entomobryomorpha</taxon>
        <taxon>Entomobryoidea</taxon>
        <taxon>Orchesellidae</taxon>
        <taxon>Orchesellinae</taxon>
        <taxon>Orchesella</taxon>
    </lineage>
</organism>
<proteinExistence type="predicted"/>
<evidence type="ECO:0000313" key="1">
    <source>
        <dbReference type="EMBL" id="CAL8075469.1"/>
    </source>
</evidence>
<keyword evidence="2" id="KW-1185">Reference proteome</keyword>
<protein>
    <submittedName>
        <fullName evidence="1">Uncharacterized protein</fullName>
    </submittedName>
</protein>
<comment type="caution">
    <text evidence="1">The sequence shown here is derived from an EMBL/GenBank/DDBJ whole genome shotgun (WGS) entry which is preliminary data.</text>
</comment>
<sequence length="147" mass="16783">MGRQSFTLGCPNIDRWKRRRHLYEICCCAEGIAGCLEMAHESNLSCNYNAFRMLSIHYFSLESLQHTVGFPSCILQSHLQLGGKVFYPDLKLTNQRDKSTRHWNTRSELQDCPADIGSFLASRQRSLQLGAILTRERGKESHVAHAN</sequence>
<dbReference type="Proteomes" id="UP001642540">
    <property type="component" value="Unassembled WGS sequence"/>
</dbReference>
<name>A0ABP1PU64_9HEXA</name>